<protein>
    <submittedName>
        <fullName evidence="1">Phage tail protein I</fullName>
    </submittedName>
</protein>
<dbReference type="EMBL" id="CP050467">
    <property type="protein sequence ID" value="UTZ27747.1"/>
    <property type="molecule type" value="Genomic_DNA"/>
</dbReference>
<dbReference type="Pfam" id="PF09684">
    <property type="entry name" value="Tail_P2_I"/>
    <property type="match status" value="1"/>
</dbReference>
<sequence>MSQSTFESKPSSYSLLTDNASPLERALEHTLSKHLEQVAPPLPHLRNAHQTPESALPHLAADRMVTYWKKEDSSKIKRHQVASAQIERKKSGTREGVGIALDAIGYGCEIKSRYESPDLPPYTLDVVAWKTDSSSVNKELIENLILKLDDIKSTRDTIELSLLFGVETEIALSGAKSPPTNVSYTDAPAVLWPMPDADVAFGIVGGACLPISVNHLTVKATVIPDEPIASAAPAAGSYSLSVSPITVRAIT</sequence>
<dbReference type="InterPro" id="IPR006521">
    <property type="entry name" value="Tail_protein_I"/>
</dbReference>
<proteinExistence type="predicted"/>
<dbReference type="NCBIfam" id="TIGR01634">
    <property type="entry name" value="tail_P2_I"/>
    <property type="match status" value="1"/>
</dbReference>
<evidence type="ECO:0000313" key="2">
    <source>
        <dbReference type="Proteomes" id="UP001058687"/>
    </source>
</evidence>
<accession>A0AAE9N1D1</accession>
<organism evidence="1 2">
    <name type="scientific">Vibrio campbellii</name>
    <dbReference type="NCBI Taxonomy" id="680"/>
    <lineage>
        <taxon>Bacteria</taxon>
        <taxon>Pseudomonadati</taxon>
        <taxon>Pseudomonadota</taxon>
        <taxon>Gammaproteobacteria</taxon>
        <taxon>Vibrionales</taxon>
        <taxon>Vibrionaceae</taxon>
        <taxon>Vibrio</taxon>
    </lineage>
</organism>
<dbReference type="RefSeq" id="WP_255935364.1">
    <property type="nucleotide sequence ID" value="NZ_CP050467.1"/>
</dbReference>
<name>A0AAE9N1D1_9VIBR</name>
<evidence type="ECO:0000313" key="1">
    <source>
        <dbReference type="EMBL" id="UTZ27747.1"/>
    </source>
</evidence>
<gene>
    <name evidence="1" type="ORF">HB761_13905</name>
</gene>
<dbReference type="Proteomes" id="UP001058687">
    <property type="component" value="Chromosome 1"/>
</dbReference>
<dbReference type="AlphaFoldDB" id="A0AAE9N1D1"/>
<reference evidence="1" key="1">
    <citation type="submission" date="2020-03" db="EMBL/GenBank/DDBJ databases">
        <title>Five strains of Vibrio campbellii isolated from Mariana Trench.</title>
        <authorList>
            <person name="Liang J."/>
            <person name="Zhang X.-H."/>
        </authorList>
    </citation>
    <scope>NUCLEOTIDE SEQUENCE</scope>
    <source>
        <strain evidence="1">LJC014</strain>
    </source>
</reference>